<sequence length="184" mass="20827">MLLDKRANVLIAIGDNSLVIPDSNPTGNIDTNDNNNDNDICKIITHFHNIARIQCGFNHTLLLTRNNELYGFGSNACYEISFDKKFSQLITVPILMCSLHHQDTCHKIVIGCQNTFLICNGGEKIYVYGADEFGQTSFQWGQKTKDRFELLDQRPLASIIGPHYKITDILPLDYYSIIVTSRVK</sequence>
<comment type="caution">
    <text evidence="1">The sequence shown here is derived from an EMBL/GenBank/DDBJ whole genome shotgun (WGS) entry which is preliminary data.</text>
</comment>
<accession>X6M2A6</accession>
<dbReference type="Pfam" id="PF13540">
    <property type="entry name" value="RCC1_2"/>
    <property type="match status" value="1"/>
</dbReference>
<dbReference type="EMBL" id="ASPP01026062">
    <property type="protein sequence ID" value="ETO07547.1"/>
    <property type="molecule type" value="Genomic_DNA"/>
</dbReference>
<evidence type="ECO:0000313" key="2">
    <source>
        <dbReference type="Proteomes" id="UP000023152"/>
    </source>
</evidence>
<evidence type="ECO:0000313" key="1">
    <source>
        <dbReference type="EMBL" id="ETO07547.1"/>
    </source>
</evidence>
<dbReference type="Gene3D" id="2.130.10.30">
    <property type="entry name" value="Regulator of chromosome condensation 1/beta-lactamase-inhibitor protein II"/>
    <property type="match status" value="1"/>
</dbReference>
<keyword evidence="2" id="KW-1185">Reference proteome</keyword>
<dbReference type="InterPro" id="IPR009091">
    <property type="entry name" value="RCC1/BLIP-II"/>
</dbReference>
<dbReference type="AlphaFoldDB" id="X6M2A6"/>
<dbReference type="OrthoDB" id="61110at2759"/>
<protein>
    <submittedName>
        <fullName evidence="1">Uncharacterized protein</fullName>
    </submittedName>
</protein>
<dbReference type="SUPFAM" id="SSF50985">
    <property type="entry name" value="RCC1/BLIP-II"/>
    <property type="match status" value="1"/>
</dbReference>
<name>X6M2A6_RETFI</name>
<organism evidence="1 2">
    <name type="scientific">Reticulomyxa filosa</name>
    <dbReference type="NCBI Taxonomy" id="46433"/>
    <lineage>
        <taxon>Eukaryota</taxon>
        <taxon>Sar</taxon>
        <taxon>Rhizaria</taxon>
        <taxon>Retaria</taxon>
        <taxon>Foraminifera</taxon>
        <taxon>Monothalamids</taxon>
        <taxon>Reticulomyxidae</taxon>
        <taxon>Reticulomyxa</taxon>
    </lineage>
</organism>
<gene>
    <name evidence="1" type="ORF">RFI_29846</name>
</gene>
<proteinExistence type="predicted"/>
<dbReference type="Proteomes" id="UP000023152">
    <property type="component" value="Unassembled WGS sequence"/>
</dbReference>
<reference evidence="1 2" key="1">
    <citation type="journal article" date="2013" name="Curr. Biol.">
        <title>The Genome of the Foraminiferan Reticulomyxa filosa.</title>
        <authorList>
            <person name="Glockner G."/>
            <person name="Hulsmann N."/>
            <person name="Schleicher M."/>
            <person name="Noegel A.A."/>
            <person name="Eichinger L."/>
            <person name="Gallinger C."/>
            <person name="Pawlowski J."/>
            <person name="Sierra R."/>
            <person name="Euteneuer U."/>
            <person name="Pillet L."/>
            <person name="Moustafa A."/>
            <person name="Platzer M."/>
            <person name="Groth M."/>
            <person name="Szafranski K."/>
            <person name="Schliwa M."/>
        </authorList>
    </citation>
    <scope>NUCLEOTIDE SEQUENCE [LARGE SCALE GENOMIC DNA]</scope>
</reference>